<gene>
    <name evidence="1" type="ORF">L2X98_26330</name>
</gene>
<dbReference type="RefSeq" id="WP_259613093.1">
    <property type="nucleotide sequence ID" value="NZ_CP091139.2"/>
</dbReference>
<sequence length="100" mass="10477">MDLPSELELTIGAQFRAPITGAGSQGYRWLATITGDAAAIEVRTVGMPPVGHTPGHGSYERELQIDALQVGVAVIDLALTHAGGRVRERHGLVVRVVAPG</sequence>
<keyword evidence="2" id="KW-1185">Reference proteome</keyword>
<evidence type="ECO:0000313" key="2">
    <source>
        <dbReference type="Proteomes" id="UP001054811"/>
    </source>
</evidence>
<organism evidence="1 2">
    <name type="scientific">Microbacterium elymi</name>
    <dbReference type="NCBI Taxonomy" id="2909587"/>
    <lineage>
        <taxon>Bacteria</taxon>
        <taxon>Bacillati</taxon>
        <taxon>Actinomycetota</taxon>
        <taxon>Actinomycetes</taxon>
        <taxon>Micrococcales</taxon>
        <taxon>Microbacteriaceae</taxon>
        <taxon>Microbacterium</taxon>
    </lineage>
</organism>
<proteinExistence type="predicted"/>
<name>A0ABY5NMN6_9MICO</name>
<evidence type="ECO:0008006" key="3">
    <source>
        <dbReference type="Google" id="ProtNLM"/>
    </source>
</evidence>
<evidence type="ECO:0000313" key="1">
    <source>
        <dbReference type="EMBL" id="UUT36435.1"/>
    </source>
</evidence>
<accession>A0ABY5NMN6</accession>
<dbReference type="EMBL" id="CP091139">
    <property type="protein sequence ID" value="UUT36435.1"/>
    <property type="molecule type" value="Genomic_DNA"/>
</dbReference>
<reference evidence="1" key="1">
    <citation type="submission" date="2022-01" db="EMBL/GenBank/DDBJ databases">
        <title>Microbacterium eymi and Microbacterium rhizovicinus sp. nov., isolated from the rhizospheric soil of Elymus tsukushiensis, a plant native to the Dokdo Islands, Republic of Korea.</title>
        <authorList>
            <person name="Hwang Y.J."/>
        </authorList>
    </citation>
    <scope>NUCLEOTIDE SEQUENCE</scope>
    <source>
        <strain evidence="1">KUDC0405</strain>
    </source>
</reference>
<dbReference type="Proteomes" id="UP001054811">
    <property type="component" value="Chromosome"/>
</dbReference>
<protein>
    <recommendedName>
        <fullName evidence="3">Proteinase inhibitor I42 chagasin domain-containing protein</fullName>
    </recommendedName>
</protein>